<feature type="compositionally biased region" description="Basic and acidic residues" evidence="4">
    <location>
        <begin position="670"/>
        <end position="688"/>
    </location>
</feature>
<dbReference type="STRING" id="93684.SAMN05421853_11242"/>
<dbReference type="GO" id="GO:0006508">
    <property type="term" value="P:proteolysis"/>
    <property type="evidence" value="ECO:0007669"/>
    <property type="project" value="UniProtKB-KW"/>
</dbReference>
<dbReference type="Pfam" id="PF00082">
    <property type="entry name" value="Peptidase_S8"/>
    <property type="match status" value="1"/>
</dbReference>
<gene>
    <name evidence="6" type="ORF">SAMN05421853_11242</name>
</gene>
<evidence type="ECO:0000313" key="6">
    <source>
        <dbReference type="EMBL" id="SFQ59764.1"/>
    </source>
</evidence>
<feature type="region of interest" description="Disordered" evidence="4">
    <location>
        <begin position="1"/>
        <end position="24"/>
    </location>
</feature>
<keyword evidence="3" id="KW-0720">Serine protease</keyword>
<feature type="region of interest" description="Disordered" evidence="4">
    <location>
        <begin position="654"/>
        <end position="688"/>
    </location>
</feature>
<evidence type="ECO:0000256" key="2">
    <source>
        <dbReference type="ARBA" id="ARBA00022801"/>
    </source>
</evidence>
<evidence type="ECO:0000256" key="4">
    <source>
        <dbReference type="SAM" id="MobiDB-lite"/>
    </source>
</evidence>
<dbReference type="InterPro" id="IPR015500">
    <property type="entry name" value="Peptidase_S8_subtilisin-rel"/>
</dbReference>
<dbReference type="InterPro" id="IPR000209">
    <property type="entry name" value="Peptidase_S8/S53_dom"/>
</dbReference>
<evidence type="ECO:0000259" key="5">
    <source>
        <dbReference type="Pfam" id="PF00082"/>
    </source>
</evidence>
<dbReference type="RefSeq" id="WP_093014142.1">
    <property type="nucleotide sequence ID" value="NZ_FOXV01000012.1"/>
</dbReference>
<dbReference type="EMBL" id="FOXV01000012">
    <property type="protein sequence ID" value="SFQ59764.1"/>
    <property type="molecule type" value="Genomic_DNA"/>
</dbReference>
<protein>
    <submittedName>
        <fullName evidence="6">Subtilase family protein</fullName>
    </submittedName>
</protein>
<keyword evidence="7" id="KW-1185">Reference proteome</keyword>
<dbReference type="InterPro" id="IPR036852">
    <property type="entry name" value="Peptidase_S8/S53_dom_sf"/>
</dbReference>
<evidence type="ECO:0000256" key="3">
    <source>
        <dbReference type="ARBA" id="ARBA00022825"/>
    </source>
</evidence>
<evidence type="ECO:0000256" key="1">
    <source>
        <dbReference type="ARBA" id="ARBA00022670"/>
    </source>
</evidence>
<keyword evidence="1" id="KW-0645">Protease</keyword>
<dbReference type="AlphaFoldDB" id="A0A1I5ZTG5"/>
<dbReference type="GO" id="GO:0004252">
    <property type="term" value="F:serine-type endopeptidase activity"/>
    <property type="evidence" value="ECO:0007669"/>
    <property type="project" value="InterPro"/>
</dbReference>
<dbReference type="Gene3D" id="2.60.120.1290">
    <property type="match status" value="1"/>
</dbReference>
<dbReference type="SUPFAM" id="SSF52743">
    <property type="entry name" value="Subtilisin-like"/>
    <property type="match status" value="1"/>
</dbReference>
<dbReference type="PRINTS" id="PR00723">
    <property type="entry name" value="SUBTILISIN"/>
</dbReference>
<dbReference type="Proteomes" id="UP000243106">
    <property type="component" value="Unassembled WGS sequence"/>
</dbReference>
<organism evidence="6 7">
    <name type="scientific">Roseivivax halotolerans</name>
    <dbReference type="NCBI Taxonomy" id="93684"/>
    <lineage>
        <taxon>Bacteria</taxon>
        <taxon>Pseudomonadati</taxon>
        <taxon>Pseudomonadota</taxon>
        <taxon>Alphaproteobacteria</taxon>
        <taxon>Rhodobacterales</taxon>
        <taxon>Roseobacteraceae</taxon>
        <taxon>Roseivivax</taxon>
    </lineage>
</organism>
<reference evidence="7" key="1">
    <citation type="submission" date="2016-10" db="EMBL/GenBank/DDBJ databases">
        <authorList>
            <person name="Varghese N."/>
            <person name="Submissions S."/>
        </authorList>
    </citation>
    <scope>NUCLEOTIDE SEQUENCE [LARGE SCALE GENOMIC DNA]</scope>
    <source>
        <strain evidence="7">JCM 10271</strain>
    </source>
</reference>
<name>A0A1I5ZTG5_9RHOB</name>
<dbReference type="Gene3D" id="3.40.50.200">
    <property type="entry name" value="Peptidase S8/S53 domain"/>
    <property type="match status" value="1"/>
</dbReference>
<evidence type="ECO:0000313" key="7">
    <source>
        <dbReference type="Proteomes" id="UP000243106"/>
    </source>
</evidence>
<accession>A0A1I5ZTG5</accession>
<feature type="domain" description="Peptidase S8/S53" evidence="5">
    <location>
        <begin position="540"/>
        <end position="648"/>
    </location>
</feature>
<keyword evidence="2" id="KW-0378">Hydrolase</keyword>
<proteinExistence type="predicted"/>
<sequence>MSIPTHEGIVWSDAQPLPEPGDGYSHWEAATKTEQLRAVMVFAELRESASVTSLRDAILALQAEPMARMQASELDALDAEIAALDEMARGKGSSEAGDLSPPPPAFPWPVRVAVFWLGALDELPDYCRLIHVGPRVARLNEADPRDRDPIARHAATGRGTTPIIAAIDDGIGYLNARFRRSLSETRIEKIWLQSEPRGDTHGVVEPLPDVRIGQVLTRRDIDRELATGLDEDHLYRMRNAGLLPRDVRHSTDHRAAHGTHVLDLAAGAECTGDDPLRDLPILAVQLPPAAIAETSGRKTEGYVAIGLRWIVTEAMRASTCDGRPVVVNLSLGALGGPGDETAFLAEWCSSEIARYERLTGGRLQIVAAYGNARLDQLVARKEVCADAPLALDWRIQPDDRTASFLELRAPGGGAGKRVSVTVPDPRIAPLVLDWPDAGQVRLLQRGRHVIAALYSVSAPAGGACLVLAVAPTARWDDGALAPAGAWKLSVESAASALVTAEVLRDDTPYGFRPRGRQSYLDAPGWDWDAELGGNAAPAFGNPISRQGTAVAYAGATSAMLWFVSAAGPATGQPGAHIASRYSAEGISSLGRPGQSVGPTLSARGDDGVFLTGQRASGVLTGSVARFSGTSVAAPRVSRALASLWARQGGSGDPEADLMAILGDTPPLPRPDPRLGRGTLHDHPHSRSA</sequence>